<dbReference type="GO" id="GO:0004553">
    <property type="term" value="F:hydrolase activity, hydrolyzing O-glycosyl compounds"/>
    <property type="evidence" value="ECO:0007669"/>
    <property type="project" value="InterPro"/>
</dbReference>
<dbReference type="SUPFAM" id="SSF75005">
    <property type="entry name" value="Arabinanase/levansucrase/invertase"/>
    <property type="match status" value="1"/>
</dbReference>
<protein>
    <recommendedName>
        <fullName evidence="5">Endo-1,5-alpha-L-arabinanase A</fullName>
    </recommendedName>
</protein>
<evidence type="ECO:0000259" key="8">
    <source>
        <dbReference type="Pfam" id="PF05699"/>
    </source>
</evidence>
<feature type="active site" description="Proton donor" evidence="6">
    <location>
        <position position="604"/>
    </location>
</feature>
<dbReference type="Gene3D" id="2.115.10.20">
    <property type="entry name" value="Glycosyl hydrolase domain, family 43"/>
    <property type="match status" value="1"/>
</dbReference>
<feature type="site" description="Important for catalytic activity, responsible for pKa modulation of the active site Glu and correct orientation of both the proton donor and substrate" evidence="7">
    <location>
        <position position="551"/>
    </location>
</feature>
<dbReference type="HOGENOM" id="CLU_411622_0_0_1"/>
<dbReference type="PANTHER" id="PTHR43301">
    <property type="entry name" value="ARABINAN ENDO-1,5-ALPHA-L-ARABINOSIDASE"/>
    <property type="match status" value="1"/>
</dbReference>
<comment type="pathway">
    <text evidence="1">Glycan metabolism; L-arabinan degradation.</text>
</comment>
<keyword evidence="4" id="KW-0326">Glycosidase</keyword>
<comment type="similarity">
    <text evidence="2">Belongs to the glycosyl hydrolase 43 family.</text>
</comment>
<dbReference type="Proteomes" id="UP000030701">
    <property type="component" value="Unassembled WGS sequence"/>
</dbReference>
<gene>
    <name evidence="9" type="ORF">FOTG_16021</name>
</gene>
<feature type="domain" description="HAT C-terminal dimerisation" evidence="8">
    <location>
        <begin position="318"/>
        <end position="380"/>
    </location>
</feature>
<evidence type="ECO:0000256" key="2">
    <source>
        <dbReference type="ARBA" id="ARBA00009865"/>
    </source>
</evidence>
<keyword evidence="3" id="KW-0378">Hydrolase</keyword>
<dbReference type="PANTHER" id="PTHR43301:SF3">
    <property type="entry name" value="ARABINAN ENDO-1,5-ALPHA-L-ARABINOSIDASE A-RELATED"/>
    <property type="match status" value="1"/>
</dbReference>
<dbReference type="EMBL" id="JH658017">
    <property type="protein sequence ID" value="EXM15623.1"/>
    <property type="molecule type" value="Genomic_DNA"/>
</dbReference>
<dbReference type="InterPro" id="IPR006710">
    <property type="entry name" value="Glyco_hydro_43"/>
</dbReference>
<evidence type="ECO:0000256" key="7">
    <source>
        <dbReference type="PIRSR" id="PIRSR606710-2"/>
    </source>
</evidence>
<organism evidence="9">
    <name type="scientific">Fusarium oxysporum f. sp. vasinfectum 25433</name>
    <dbReference type="NCBI Taxonomy" id="1089449"/>
    <lineage>
        <taxon>Eukaryota</taxon>
        <taxon>Fungi</taxon>
        <taxon>Dikarya</taxon>
        <taxon>Ascomycota</taxon>
        <taxon>Pezizomycotina</taxon>
        <taxon>Sordariomycetes</taxon>
        <taxon>Hypocreomycetidae</taxon>
        <taxon>Hypocreales</taxon>
        <taxon>Nectriaceae</taxon>
        <taxon>Fusarium</taxon>
        <taxon>Fusarium oxysporum species complex</taxon>
    </lineage>
</organism>
<dbReference type="CDD" id="cd08998">
    <property type="entry name" value="GH43_Arb43a-like"/>
    <property type="match status" value="1"/>
</dbReference>
<evidence type="ECO:0000256" key="6">
    <source>
        <dbReference type="PIRSR" id="PIRSR606710-1"/>
    </source>
</evidence>
<proteinExistence type="inferred from homology"/>
<sequence>MTAQQQSLESLLGISGQRKSLKQQLDAASIKTEAGRTTLADLPTVQIGCKEYIPEEYIANKNRKGRRSWIQAHGFFLTEVSPDLRTLQTYWVCSKCDERGKSSLFVATNTTSPIEHLRRSHMITEADDNADEDSYSSRADIHPPRSGVAWSLLLQDRINHRTRCFEHILNLAARAFLWGEDPDSFEREAFTEAAFQVEERELRLWRKRGAISIKNCWSKLDEYYSLLGQSPLYPAAVILHPRWNASWLEANWTSDEQLVWLRDAKNSVREFFEQHYPREEQPETSRTVTGKAVRQDEPSQFDQWMQSCDRCMMEEEDELGVYMRQGPVRRENLNPVLWWKDHQEEYPRLSKFALDILAIPAMSVDPERTFSVTKLTRWLRQIQLPQHLQNIQQIQTKHIIMFKFFVSGLAAFAMASAVNAQYPNPRPVSGNTFTHDPTLVKTPSGGYLMAFTANGVGLKSSTDRTNWRDTGAAFPNGAPWTTMYTKGDLNLWAPDISYHNGKYMMYYSASSFGSRNSAIFLATSTTGASGSWTNQGEVIRSSDNDNYNAIDGNLIVDTDGKWWLSFGSFWGGLKLIELDPSTGKRKGTDMTSIAARPNNGGELEAPFITKCGNYYYLWVSFDRCCKGKDSTYRIMVGRATNIKGPYVDKSGKQMMQGGGTQIMAAHD</sequence>
<dbReference type="InterPro" id="IPR008906">
    <property type="entry name" value="HATC_C_dom"/>
</dbReference>
<reference evidence="9" key="2">
    <citation type="submission" date="2012-05" db="EMBL/GenBank/DDBJ databases">
        <title>The Genome Annotation of Fusarium oxysporum Cotton.</title>
        <authorList>
            <consortium name="The Broad Institute Genomics Platform"/>
            <person name="Ma L.-J."/>
            <person name="Corby-Kistler H."/>
            <person name="Broz K."/>
            <person name="Gale L.R."/>
            <person name="Jonkers W."/>
            <person name="O'Donnell K."/>
            <person name="Ploetz R."/>
            <person name="Steinberg C."/>
            <person name="Schwartz D.C."/>
            <person name="VanEtten H."/>
            <person name="Zhou S."/>
            <person name="Young S.K."/>
            <person name="Zeng Q."/>
            <person name="Gargeya S."/>
            <person name="Fitzgerald M."/>
            <person name="Abouelleil A."/>
            <person name="Alvarado L."/>
            <person name="Chapman S.B."/>
            <person name="Gainer-Dewar J."/>
            <person name="Goldberg J."/>
            <person name="Griggs A."/>
            <person name="Gujja S."/>
            <person name="Hansen M."/>
            <person name="Howarth C."/>
            <person name="Imamovic A."/>
            <person name="Ireland A."/>
            <person name="Larimer J."/>
            <person name="McCowan C."/>
            <person name="Murphy C."/>
            <person name="Pearson M."/>
            <person name="Poon T.W."/>
            <person name="Priest M."/>
            <person name="Roberts A."/>
            <person name="Saif S."/>
            <person name="Shea T."/>
            <person name="Sykes S."/>
            <person name="Wortman J."/>
            <person name="Nusbaum C."/>
            <person name="Birren B."/>
        </authorList>
    </citation>
    <scope>NUCLEOTIDE SEQUENCE</scope>
    <source>
        <strain evidence="9">25433</strain>
    </source>
</reference>
<feature type="active site" description="Proton acceptor" evidence="6">
    <location>
        <position position="436"/>
    </location>
</feature>
<dbReference type="InterPro" id="IPR050727">
    <property type="entry name" value="GH43_arabinanases"/>
</dbReference>
<dbReference type="Pfam" id="PF04616">
    <property type="entry name" value="Glyco_hydro_43"/>
    <property type="match status" value="1"/>
</dbReference>
<name>X0KPW2_FUSOX</name>
<evidence type="ECO:0000256" key="3">
    <source>
        <dbReference type="ARBA" id="ARBA00022801"/>
    </source>
</evidence>
<evidence type="ECO:0000313" key="9">
    <source>
        <dbReference type="EMBL" id="EXM15623.1"/>
    </source>
</evidence>
<evidence type="ECO:0000256" key="5">
    <source>
        <dbReference type="ARBA" id="ARBA00042202"/>
    </source>
</evidence>
<dbReference type="SUPFAM" id="SSF53098">
    <property type="entry name" value="Ribonuclease H-like"/>
    <property type="match status" value="1"/>
</dbReference>
<evidence type="ECO:0000256" key="4">
    <source>
        <dbReference type="ARBA" id="ARBA00023295"/>
    </source>
</evidence>
<evidence type="ECO:0000256" key="1">
    <source>
        <dbReference type="ARBA" id="ARBA00004834"/>
    </source>
</evidence>
<dbReference type="AlphaFoldDB" id="X0KPW2"/>
<dbReference type="InterPro" id="IPR012337">
    <property type="entry name" value="RNaseH-like_sf"/>
</dbReference>
<accession>X0KPW2</accession>
<dbReference type="GO" id="GO:0005975">
    <property type="term" value="P:carbohydrate metabolic process"/>
    <property type="evidence" value="ECO:0007669"/>
    <property type="project" value="InterPro"/>
</dbReference>
<dbReference type="InterPro" id="IPR023296">
    <property type="entry name" value="Glyco_hydro_beta-prop_sf"/>
</dbReference>
<reference evidence="9" key="1">
    <citation type="submission" date="2011-11" db="EMBL/GenBank/DDBJ databases">
        <title>The Genome Sequence of Fusarium oxysporum Cotton.</title>
        <authorList>
            <consortium name="The Broad Institute Genome Sequencing Platform"/>
            <person name="Ma L.-J."/>
            <person name="Gale L.R."/>
            <person name="Schwartz D.C."/>
            <person name="Zhou S."/>
            <person name="Corby-Kistler H."/>
            <person name="Young S.K."/>
            <person name="Zeng Q."/>
            <person name="Gargeya S."/>
            <person name="Fitzgerald M."/>
            <person name="Haas B."/>
            <person name="Abouelleil A."/>
            <person name="Alvarado L."/>
            <person name="Arachchi H.M."/>
            <person name="Berlin A."/>
            <person name="Brown A."/>
            <person name="Chapman S.B."/>
            <person name="Chen Z."/>
            <person name="Dunbar C."/>
            <person name="Freedman E."/>
            <person name="Gearin G."/>
            <person name="Goldberg J."/>
            <person name="Griggs A."/>
            <person name="Gujja S."/>
            <person name="Heiman D."/>
            <person name="Howarth C."/>
            <person name="Larson L."/>
            <person name="Lui A."/>
            <person name="MacDonald P.J.P."/>
            <person name="Montmayeur A."/>
            <person name="Murphy C."/>
            <person name="Neiman D."/>
            <person name="Pearson M."/>
            <person name="Priest M."/>
            <person name="Roberts A."/>
            <person name="Saif S."/>
            <person name="Shea T."/>
            <person name="Shenoy N."/>
            <person name="Sisk P."/>
            <person name="Stolte C."/>
            <person name="Sykes S."/>
            <person name="Wortman J."/>
            <person name="Nusbaum C."/>
            <person name="Birren B."/>
        </authorList>
    </citation>
    <scope>NUCLEOTIDE SEQUENCE [LARGE SCALE GENOMIC DNA]</scope>
    <source>
        <strain evidence="9">25433</strain>
    </source>
</reference>
<dbReference type="GO" id="GO:0046983">
    <property type="term" value="F:protein dimerization activity"/>
    <property type="evidence" value="ECO:0007669"/>
    <property type="project" value="InterPro"/>
</dbReference>
<dbReference type="Pfam" id="PF05699">
    <property type="entry name" value="Dimer_Tnp_hAT"/>
    <property type="match status" value="1"/>
</dbReference>